<evidence type="ECO:0000256" key="2">
    <source>
        <dbReference type="ARBA" id="ARBA00011955"/>
    </source>
</evidence>
<dbReference type="KEGG" id="rlc:K227x_24600"/>
<accession>A0A517NAB3</accession>
<sequence length="387" mass="41752">MSSVPPDRSEPDAKGPDGPESGWKNPKKFTAESSQSSSSTWSEPGDIDSDSLRRTTPPRESLITHVTHRAMATDFVVMLPEHAADSVEVALEALEMLDQIEAALTIYRPQSEISRVNAAAGGDPVRLSRTTFDLMDRSVLWSRRTEGAFDVTAGPLVDAWGFTRRSGRKPTSDQIHAARQNVGFEKIQFAPDDRTVRLEKQGMSINLGAIGKGHALDRMAARLKGAGVHDFLIHGGNSSLIASGDQDLGDGRGWAVGIAHPTKPPRRLAGLWLRNMALATSGSGKQFFHHQGRRYGHVIDPRTGYPAGDLLALTVLMPSATDADAAATGMFVAGSPWIRQQLGGDDLPDWIECPMLLAAAGARQDEVVAESLGSFDWINPPEPPRTP</sequence>
<keyword evidence="6" id="KW-0479">Metal-binding</keyword>
<dbReference type="GO" id="GO:0016740">
    <property type="term" value="F:transferase activity"/>
    <property type="evidence" value="ECO:0007669"/>
    <property type="project" value="UniProtKB-KW"/>
</dbReference>
<evidence type="ECO:0000313" key="13">
    <source>
        <dbReference type="Proteomes" id="UP000318538"/>
    </source>
</evidence>
<dbReference type="SUPFAM" id="SSF143631">
    <property type="entry name" value="ApbE-like"/>
    <property type="match status" value="1"/>
</dbReference>
<evidence type="ECO:0000256" key="7">
    <source>
        <dbReference type="ARBA" id="ARBA00022827"/>
    </source>
</evidence>
<dbReference type="EMBL" id="CP036525">
    <property type="protein sequence ID" value="QDT04072.1"/>
    <property type="molecule type" value="Genomic_DNA"/>
</dbReference>
<evidence type="ECO:0000256" key="1">
    <source>
        <dbReference type="ARBA" id="ARBA00001946"/>
    </source>
</evidence>
<dbReference type="AlphaFoldDB" id="A0A517NAB3"/>
<dbReference type="Gene3D" id="3.10.520.10">
    <property type="entry name" value="ApbE-like domains"/>
    <property type="match status" value="1"/>
</dbReference>
<evidence type="ECO:0000256" key="10">
    <source>
        <dbReference type="ARBA" id="ARBA00048540"/>
    </source>
</evidence>
<evidence type="ECO:0000256" key="9">
    <source>
        <dbReference type="ARBA" id="ARBA00031306"/>
    </source>
</evidence>
<keyword evidence="8" id="KW-0460">Magnesium</keyword>
<reference evidence="12 13" key="1">
    <citation type="submission" date="2019-02" db="EMBL/GenBank/DDBJ databases">
        <title>Deep-cultivation of Planctomycetes and their phenomic and genomic characterization uncovers novel biology.</title>
        <authorList>
            <person name="Wiegand S."/>
            <person name="Jogler M."/>
            <person name="Boedeker C."/>
            <person name="Pinto D."/>
            <person name="Vollmers J."/>
            <person name="Rivas-Marin E."/>
            <person name="Kohn T."/>
            <person name="Peeters S.H."/>
            <person name="Heuer A."/>
            <person name="Rast P."/>
            <person name="Oberbeckmann S."/>
            <person name="Bunk B."/>
            <person name="Jeske O."/>
            <person name="Meyerdierks A."/>
            <person name="Storesund J.E."/>
            <person name="Kallscheuer N."/>
            <person name="Luecker S."/>
            <person name="Lage O.M."/>
            <person name="Pohl T."/>
            <person name="Merkel B.J."/>
            <person name="Hornburger P."/>
            <person name="Mueller R.-W."/>
            <person name="Bruemmer F."/>
            <person name="Labrenz M."/>
            <person name="Spormann A.M."/>
            <person name="Op den Camp H."/>
            <person name="Overmann J."/>
            <person name="Amann R."/>
            <person name="Jetten M.S.M."/>
            <person name="Mascher T."/>
            <person name="Medema M.H."/>
            <person name="Devos D.P."/>
            <person name="Kaster A.-K."/>
            <person name="Ovreas L."/>
            <person name="Rohde M."/>
            <person name="Galperin M.Y."/>
            <person name="Jogler C."/>
        </authorList>
    </citation>
    <scope>NUCLEOTIDE SEQUENCE [LARGE SCALE GENOMIC DNA]</scope>
    <source>
        <strain evidence="12 13">K22_7</strain>
    </source>
</reference>
<evidence type="ECO:0000256" key="6">
    <source>
        <dbReference type="ARBA" id="ARBA00022723"/>
    </source>
</evidence>
<evidence type="ECO:0000256" key="4">
    <source>
        <dbReference type="ARBA" id="ARBA00022630"/>
    </source>
</evidence>
<keyword evidence="4" id="KW-0285">Flavoprotein</keyword>
<keyword evidence="7" id="KW-0274">FAD</keyword>
<dbReference type="EC" id="2.7.1.180" evidence="2"/>
<dbReference type="InterPro" id="IPR003374">
    <property type="entry name" value="ApbE-like_sf"/>
</dbReference>
<evidence type="ECO:0000313" key="12">
    <source>
        <dbReference type="EMBL" id="QDT04072.1"/>
    </source>
</evidence>
<dbReference type="Pfam" id="PF02424">
    <property type="entry name" value="ApbE"/>
    <property type="match status" value="1"/>
</dbReference>
<keyword evidence="5" id="KW-0808">Transferase</keyword>
<gene>
    <name evidence="12" type="primary">apbE_2</name>
    <name evidence="12" type="ORF">K227x_24600</name>
</gene>
<comment type="cofactor">
    <cofactor evidence="1">
        <name>Mg(2+)</name>
        <dbReference type="ChEBI" id="CHEBI:18420"/>
    </cofactor>
</comment>
<dbReference type="Proteomes" id="UP000318538">
    <property type="component" value="Chromosome"/>
</dbReference>
<feature type="compositionally biased region" description="Basic and acidic residues" evidence="11">
    <location>
        <begin position="7"/>
        <end position="17"/>
    </location>
</feature>
<keyword evidence="12" id="KW-0449">Lipoprotein</keyword>
<name>A0A517NAB3_9BACT</name>
<dbReference type="InterPro" id="IPR024932">
    <property type="entry name" value="ApbE"/>
</dbReference>
<evidence type="ECO:0000256" key="8">
    <source>
        <dbReference type="ARBA" id="ARBA00022842"/>
    </source>
</evidence>
<organism evidence="12 13">
    <name type="scientific">Rubripirellula lacrimiformis</name>
    <dbReference type="NCBI Taxonomy" id="1930273"/>
    <lineage>
        <taxon>Bacteria</taxon>
        <taxon>Pseudomonadati</taxon>
        <taxon>Planctomycetota</taxon>
        <taxon>Planctomycetia</taxon>
        <taxon>Pirellulales</taxon>
        <taxon>Pirellulaceae</taxon>
        <taxon>Rubripirellula</taxon>
    </lineage>
</organism>
<dbReference type="PANTHER" id="PTHR30040">
    <property type="entry name" value="THIAMINE BIOSYNTHESIS LIPOPROTEIN APBE"/>
    <property type="match status" value="1"/>
</dbReference>
<evidence type="ECO:0000256" key="3">
    <source>
        <dbReference type="ARBA" id="ARBA00016337"/>
    </source>
</evidence>
<dbReference type="PANTHER" id="PTHR30040:SF2">
    <property type="entry name" value="FAD:PROTEIN FMN TRANSFERASE"/>
    <property type="match status" value="1"/>
</dbReference>
<keyword evidence="13" id="KW-1185">Reference proteome</keyword>
<dbReference type="GO" id="GO:0046872">
    <property type="term" value="F:metal ion binding"/>
    <property type="evidence" value="ECO:0007669"/>
    <property type="project" value="UniProtKB-KW"/>
</dbReference>
<feature type="compositionally biased region" description="Low complexity" evidence="11">
    <location>
        <begin position="33"/>
        <end position="42"/>
    </location>
</feature>
<evidence type="ECO:0000256" key="11">
    <source>
        <dbReference type="SAM" id="MobiDB-lite"/>
    </source>
</evidence>
<dbReference type="RefSeq" id="WP_246146741.1">
    <property type="nucleotide sequence ID" value="NZ_CP036525.1"/>
</dbReference>
<feature type="region of interest" description="Disordered" evidence="11">
    <location>
        <begin position="1"/>
        <end position="62"/>
    </location>
</feature>
<comment type="catalytic activity">
    <reaction evidence="10">
        <text>L-threonyl-[protein] + FAD = FMN-L-threonyl-[protein] + AMP + H(+)</text>
        <dbReference type="Rhea" id="RHEA:36847"/>
        <dbReference type="Rhea" id="RHEA-COMP:11060"/>
        <dbReference type="Rhea" id="RHEA-COMP:11061"/>
        <dbReference type="ChEBI" id="CHEBI:15378"/>
        <dbReference type="ChEBI" id="CHEBI:30013"/>
        <dbReference type="ChEBI" id="CHEBI:57692"/>
        <dbReference type="ChEBI" id="CHEBI:74257"/>
        <dbReference type="ChEBI" id="CHEBI:456215"/>
        <dbReference type="EC" id="2.7.1.180"/>
    </reaction>
</comment>
<protein>
    <recommendedName>
        <fullName evidence="3">FAD:protein FMN transferase</fullName>
        <ecNumber evidence="2">2.7.1.180</ecNumber>
    </recommendedName>
    <alternativeName>
        <fullName evidence="9">Flavin transferase</fullName>
    </alternativeName>
</protein>
<proteinExistence type="predicted"/>
<evidence type="ECO:0000256" key="5">
    <source>
        <dbReference type="ARBA" id="ARBA00022679"/>
    </source>
</evidence>